<organism evidence="1 2">
    <name type="scientific">Obba rivulosa</name>
    <dbReference type="NCBI Taxonomy" id="1052685"/>
    <lineage>
        <taxon>Eukaryota</taxon>
        <taxon>Fungi</taxon>
        <taxon>Dikarya</taxon>
        <taxon>Basidiomycota</taxon>
        <taxon>Agaricomycotina</taxon>
        <taxon>Agaricomycetes</taxon>
        <taxon>Polyporales</taxon>
        <taxon>Gelatoporiaceae</taxon>
        <taxon>Obba</taxon>
    </lineage>
</organism>
<keyword evidence="2" id="KW-1185">Reference proteome</keyword>
<evidence type="ECO:0000313" key="2">
    <source>
        <dbReference type="Proteomes" id="UP000250043"/>
    </source>
</evidence>
<gene>
    <name evidence="1" type="ORF">OBBRIDRAFT_741058</name>
</gene>
<protein>
    <submittedName>
        <fullName evidence="1">Uncharacterized protein</fullName>
    </submittedName>
</protein>
<name>A0A8E2DFF5_9APHY</name>
<proteinExistence type="predicted"/>
<sequence>MWQEVDYFFINKISIIGYKLLATISESLSNAKGYSETFDRMNMICAGNFAQLSAIRDKGLHN</sequence>
<dbReference type="AlphaFoldDB" id="A0A8E2DFF5"/>
<evidence type="ECO:0000313" key="1">
    <source>
        <dbReference type="EMBL" id="OCH84747.1"/>
    </source>
</evidence>
<dbReference type="Proteomes" id="UP000250043">
    <property type="component" value="Unassembled WGS sequence"/>
</dbReference>
<reference evidence="1 2" key="1">
    <citation type="submission" date="2016-07" db="EMBL/GenBank/DDBJ databases">
        <title>Draft genome of the white-rot fungus Obba rivulosa 3A-2.</title>
        <authorList>
            <consortium name="DOE Joint Genome Institute"/>
            <person name="Miettinen O."/>
            <person name="Riley R."/>
            <person name="Acob R."/>
            <person name="Barry K."/>
            <person name="Cullen D."/>
            <person name="De Vries R."/>
            <person name="Hainaut M."/>
            <person name="Hatakka A."/>
            <person name="Henrissat B."/>
            <person name="Hilden K."/>
            <person name="Kuo R."/>
            <person name="Labutti K."/>
            <person name="Lipzen A."/>
            <person name="Makela M.R."/>
            <person name="Sandor L."/>
            <person name="Spatafora J.W."/>
            <person name="Grigoriev I.V."/>
            <person name="Hibbett D.S."/>
        </authorList>
    </citation>
    <scope>NUCLEOTIDE SEQUENCE [LARGE SCALE GENOMIC DNA]</scope>
    <source>
        <strain evidence="1 2">3A-2</strain>
    </source>
</reference>
<accession>A0A8E2DFF5</accession>
<dbReference type="EMBL" id="KV722639">
    <property type="protein sequence ID" value="OCH84747.1"/>
    <property type="molecule type" value="Genomic_DNA"/>
</dbReference>
<dbReference type="OrthoDB" id="2986975at2759"/>